<comment type="similarity">
    <text evidence="2 8">Belongs to the cytochrome P450 family.</text>
</comment>
<dbReference type="GO" id="GO:0020037">
    <property type="term" value="F:heme binding"/>
    <property type="evidence" value="ECO:0007669"/>
    <property type="project" value="InterPro"/>
</dbReference>
<gene>
    <name evidence="10" type="ORF">OFUS_LOCUS9567</name>
</gene>
<evidence type="ECO:0000256" key="6">
    <source>
        <dbReference type="ARBA" id="ARBA00023033"/>
    </source>
</evidence>
<evidence type="ECO:0008006" key="12">
    <source>
        <dbReference type="Google" id="ProtNLM"/>
    </source>
</evidence>
<dbReference type="GO" id="GO:0005737">
    <property type="term" value="C:cytoplasm"/>
    <property type="evidence" value="ECO:0007669"/>
    <property type="project" value="TreeGrafter"/>
</dbReference>
<comment type="cofactor">
    <cofactor evidence="1 7">
        <name>heme</name>
        <dbReference type="ChEBI" id="CHEBI:30413"/>
    </cofactor>
</comment>
<evidence type="ECO:0000256" key="8">
    <source>
        <dbReference type="RuleBase" id="RU000461"/>
    </source>
</evidence>
<sequence length="508" mass="58666">MGLLQVLIDTILDNLTTILIFSIVFFILYRYLQPSPYRFPPGPRPWPLIGNLGLMAGSEDDPSGAKRIWEISKEMNTDMLSVYLGGKYPAMMLHKYEDIKELFSMPEFSGRQFFEFWEIFMGGLIGATGARWKEQRRFALSTLRNFGLGKNKLEEKIDVEIEYLCQLLDSYNGEAKDLSITLKNAVSNIICSLIFGHRFDYEDATFKRMLNLQQENFDENLLYAGIATIVPGARYLPGDFFRLKRANEIVNELRSKIFKAEYDDHMAKFDPNNIGDYIDAFILEMKERAKRGSEEEHWFNEKQLNMSIEDMFQAGTETTTSSLIWIIVYMLHYPEVQERMRSEIHSVIGLERMPSMRDKTMMPYTEAVMSEIQRQQPGLPISVGNCTHDAPVEVKGFLLPPNTTCYGNFYAIHNDPDYWSEPEKFKPERFMDENNKFVGDKRLMTFSTGTRTCIGESLARMELFLFATAILQRYKIVNPEGAELPSLIAKRGSSLFVAKPFKVRLVRI</sequence>
<dbReference type="GO" id="GO:0005506">
    <property type="term" value="F:iron ion binding"/>
    <property type="evidence" value="ECO:0007669"/>
    <property type="project" value="InterPro"/>
</dbReference>
<dbReference type="InterPro" id="IPR002401">
    <property type="entry name" value="Cyt_P450_E_grp-I"/>
</dbReference>
<reference evidence="10" key="1">
    <citation type="submission" date="2022-03" db="EMBL/GenBank/DDBJ databases">
        <authorList>
            <person name="Martin C."/>
        </authorList>
    </citation>
    <scope>NUCLEOTIDE SEQUENCE</scope>
</reference>
<dbReference type="SUPFAM" id="SSF48264">
    <property type="entry name" value="Cytochrome P450"/>
    <property type="match status" value="1"/>
</dbReference>
<keyword evidence="3 7" id="KW-0479">Metal-binding</keyword>
<dbReference type="GO" id="GO:0016712">
    <property type="term" value="F:oxidoreductase activity, acting on paired donors, with incorporation or reduction of molecular oxygen, reduced flavin or flavoprotein as one donor, and incorporation of one atom of oxygen"/>
    <property type="evidence" value="ECO:0007669"/>
    <property type="project" value="TreeGrafter"/>
</dbReference>
<name>A0A8S4NS05_OWEFU</name>
<dbReference type="OrthoDB" id="6081913at2759"/>
<dbReference type="FunFam" id="1.10.630.10:FF:000036">
    <property type="entry name" value="CYtochrome P450 family"/>
    <property type="match status" value="1"/>
</dbReference>
<protein>
    <recommendedName>
        <fullName evidence="12">Cytochrome P450</fullName>
    </recommendedName>
</protein>
<comment type="caution">
    <text evidence="10">The sequence shown here is derived from an EMBL/GenBank/DDBJ whole genome shotgun (WGS) entry which is preliminary data.</text>
</comment>
<keyword evidence="4 8" id="KW-0560">Oxidoreductase</keyword>
<feature type="transmembrane region" description="Helical" evidence="9">
    <location>
        <begin position="12"/>
        <end position="32"/>
    </location>
</feature>
<evidence type="ECO:0000256" key="9">
    <source>
        <dbReference type="SAM" id="Phobius"/>
    </source>
</evidence>
<keyword evidence="9" id="KW-0812">Transmembrane</keyword>
<evidence type="ECO:0000256" key="5">
    <source>
        <dbReference type="ARBA" id="ARBA00023004"/>
    </source>
</evidence>
<dbReference type="Proteomes" id="UP000749559">
    <property type="component" value="Unassembled WGS sequence"/>
</dbReference>
<evidence type="ECO:0000313" key="10">
    <source>
        <dbReference type="EMBL" id="CAH1783208.1"/>
    </source>
</evidence>
<evidence type="ECO:0000256" key="4">
    <source>
        <dbReference type="ARBA" id="ARBA00023002"/>
    </source>
</evidence>
<dbReference type="InterPro" id="IPR017972">
    <property type="entry name" value="Cyt_P450_CS"/>
</dbReference>
<evidence type="ECO:0000256" key="2">
    <source>
        <dbReference type="ARBA" id="ARBA00010617"/>
    </source>
</evidence>
<dbReference type="InterPro" id="IPR050182">
    <property type="entry name" value="Cytochrome_P450_fam2"/>
</dbReference>
<dbReference type="InterPro" id="IPR036396">
    <property type="entry name" value="Cyt_P450_sf"/>
</dbReference>
<dbReference type="Pfam" id="PF00067">
    <property type="entry name" value="p450"/>
    <property type="match status" value="1"/>
</dbReference>
<organism evidence="10 11">
    <name type="scientific">Owenia fusiformis</name>
    <name type="common">Polychaete worm</name>
    <dbReference type="NCBI Taxonomy" id="6347"/>
    <lineage>
        <taxon>Eukaryota</taxon>
        <taxon>Metazoa</taxon>
        <taxon>Spiralia</taxon>
        <taxon>Lophotrochozoa</taxon>
        <taxon>Annelida</taxon>
        <taxon>Polychaeta</taxon>
        <taxon>Sedentaria</taxon>
        <taxon>Canalipalpata</taxon>
        <taxon>Sabellida</taxon>
        <taxon>Oweniida</taxon>
        <taxon>Oweniidae</taxon>
        <taxon>Owenia</taxon>
    </lineage>
</organism>
<dbReference type="PANTHER" id="PTHR24300:SF403">
    <property type="entry name" value="CYTOCHROME P450 306A1"/>
    <property type="match status" value="1"/>
</dbReference>
<evidence type="ECO:0000313" key="11">
    <source>
        <dbReference type="Proteomes" id="UP000749559"/>
    </source>
</evidence>
<dbReference type="AlphaFoldDB" id="A0A8S4NS05"/>
<evidence type="ECO:0000256" key="7">
    <source>
        <dbReference type="PIRSR" id="PIRSR602401-1"/>
    </source>
</evidence>
<dbReference type="EMBL" id="CAIIXF020000005">
    <property type="protein sequence ID" value="CAH1783208.1"/>
    <property type="molecule type" value="Genomic_DNA"/>
</dbReference>
<keyword evidence="11" id="KW-1185">Reference proteome</keyword>
<proteinExistence type="inferred from homology"/>
<keyword evidence="7 8" id="KW-0349">Heme</keyword>
<dbReference type="GO" id="GO:0006805">
    <property type="term" value="P:xenobiotic metabolic process"/>
    <property type="evidence" value="ECO:0007669"/>
    <property type="project" value="TreeGrafter"/>
</dbReference>
<dbReference type="GO" id="GO:0008395">
    <property type="term" value="F:steroid hydroxylase activity"/>
    <property type="evidence" value="ECO:0007669"/>
    <property type="project" value="TreeGrafter"/>
</dbReference>
<feature type="binding site" description="axial binding residue" evidence="7">
    <location>
        <position position="453"/>
    </location>
    <ligand>
        <name>heme</name>
        <dbReference type="ChEBI" id="CHEBI:30413"/>
    </ligand>
    <ligandPart>
        <name>Fe</name>
        <dbReference type="ChEBI" id="CHEBI:18248"/>
    </ligandPart>
</feature>
<keyword evidence="5 7" id="KW-0408">Iron</keyword>
<dbReference type="PRINTS" id="PR00463">
    <property type="entry name" value="EP450I"/>
</dbReference>
<evidence type="ECO:0000256" key="1">
    <source>
        <dbReference type="ARBA" id="ARBA00001971"/>
    </source>
</evidence>
<dbReference type="GO" id="GO:0006082">
    <property type="term" value="P:organic acid metabolic process"/>
    <property type="evidence" value="ECO:0007669"/>
    <property type="project" value="TreeGrafter"/>
</dbReference>
<dbReference type="PRINTS" id="PR00385">
    <property type="entry name" value="P450"/>
</dbReference>
<keyword evidence="9" id="KW-0472">Membrane</keyword>
<dbReference type="InterPro" id="IPR001128">
    <property type="entry name" value="Cyt_P450"/>
</dbReference>
<evidence type="ECO:0000256" key="3">
    <source>
        <dbReference type="ARBA" id="ARBA00022723"/>
    </source>
</evidence>
<dbReference type="PROSITE" id="PS00086">
    <property type="entry name" value="CYTOCHROME_P450"/>
    <property type="match status" value="1"/>
</dbReference>
<keyword evidence="6 8" id="KW-0503">Monooxygenase</keyword>
<keyword evidence="9" id="KW-1133">Transmembrane helix</keyword>
<accession>A0A8S4NS05</accession>
<dbReference type="Gene3D" id="1.10.630.10">
    <property type="entry name" value="Cytochrome P450"/>
    <property type="match status" value="1"/>
</dbReference>
<dbReference type="PANTHER" id="PTHR24300">
    <property type="entry name" value="CYTOCHROME P450 508A4-RELATED"/>
    <property type="match status" value="1"/>
</dbReference>